<evidence type="ECO:0000256" key="1">
    <source>
        <dbReference type="SAM" id="MobiDB-lite"/>
    </source>
</evidence>
<gene>
    <name evidence="4" type="ORF">TREES_T100013487</name>
</gene>
<reference evidence="5" key="2">
    <citation type="journal article" date="2013" name="Nat. Commun.">
        <title>Genome of the Chinese tree shrew.</title>
        <authorList>
            <person name="Fan Y."/>
            <person name="Huang Z.Y."/>
            <person name="Cao C.C."/>
            <person name="Chen C.S."/>
            <person name="Chen Y.X."/>
            <person name="Fan D.D."/>
            <person name="He J."/>
            <person name="Hou H.L."/>
            <person name="Hu L."/>
            <person name="Hu X.T."/>
            <person name="Jiang X.T."/>
            <person name="Lai R."/>
            <person name="Lang Y.S."/>
            <person name="Liang B."/>
            <person name="Liao S.G."/>
            <person name="Mu D."/>
            <person name="Ma Y.Y."/>
            <person name="Niu Y.Y."/>
            <person name="Sun X.Q."/>
            <person name="Xia J.Q."/>
            <person name="Xiao J."/>
            <person name="Xiong Z.Q."/>
            <person name="Xu L."/>
            <person name="Yang L."/>
            <person name="Zhang Y."/>
            <person name="Zhao W."/>
            <person name="Zhao X.D."/>
            <person name="Zheng Y.T."/>
            <person name="Zhou J.M."/>
            <person name="Zhu Y.B."/>
            <person name="Zhang G.J."/>
            <person name="Wang J."/>
            <person name="Yao Y.G."/>
        </authorList>
    </citation>
    <scope>NUCLEOTIDE SEQUENCE [LARGE SCALE GENOMIC DNA]</scope>
</reference>
<feature type="chain" id="PRO_5003999439" evidence="2">
    <location>
        <begin position="20"/>
        <end position="163"/>
    </location>
</feature>
<organism evidence="4 5">
    <name type="scientific">Tupaia chinensis</name>
    <name type="common">Chinese tree shrew</name>
    <name type="synonym">Tupaia belangeri chinensis</name>
    <dbReference type="NCBI Taxonomy" id="246437"/>
    <lineage>
        <taxon>Eukaryota</taxon>
        <taxon>Metazoa</taxon>
        <taxon>Chordata</taxon>
        <taxon>Craniata</taxon>
        <taxon>Vertebrata</taxon>
        <taxon>Euteleostomi</taxon>
        <taxon>Mammalia</taxon>
        <taxon>Eutheria</taxon>
        <taxon>Euarchontoglires</taxon>
        <taxon>Scandentia</taxon>
        <taxon>Tupaiidae</taxon>
        <taxon>Tupaia</taxon>
    </lineage>
</organism>
<accession>L9J905</accession>
<dbReference type="SUPFAM" id="SSF48726">
    <property type="entry name" value="Immunoglobulin"/>
    <property type="match status" value="2"/>
</dbReference>
<dbReference type="InterPro" id="IPR050150">
    <property type="entry name" value="IgV_Light_Chain"/>
</dbReference>
<feature type="region of interest" description="Disordered" evidence="1">
    <location>
        <begin position="114"/>
        <end position="138"/>
    </location>
</feature>
<dbReference type="InterPro" id="IPR013106">
    <property type="entry name" value="Ig_V-set"/>
</dbReference>
<dbReference type="AlphaFoldDB" id="L9J905"/>
<keyword evidence="5" id="KW-1185">Reference proteome</keyword>
<evidence type="ECO:0000313" key="4">
    <source>
        <dbReference type="EMBL" id="ELW46976.1"/>
    </source>
</evidence>
<dbReference type="EMBL" id="KB321167">
    <property type="protein sequence ID" value="ELW46976.1"/>
    <property type="molecule type" value="Genomic_DNA"/>
</dbReference>
<sequence length="163" mass="16927">MAWSPLLLTLLAHCTGSWAQSVLTQSPSVSGALGQSITISCTGSSNIGMHPQCSRPGGEVPLPACADSVTIYICLSGSPAKLTCTLSREHSTHTICWFQQQPGKAPLHVVKLTSDGSHSKEDGTPDGFPGSSSGADRSLTISNIQPEDKAGEVGQNLFAILLP</sequence>
<name>L9J905_TUPCH</name>
<dbReference type="Pfam" id="PF07686">
    <property type="entry name" value="V-set"/>
    <property type="match status" value="1"/>
</dbReference>
<dbReference type="InterPro" id="IPR036179">
    <property type="entry name" value="Ig-like_dom_sf"/>
</dbReference>
<protein>
    <submittedName>
        <fullName evidence="4">Ig lambda chain V-I region BL2</fullName>
    </submittedName>
</protein>
<dbReference type="InterPro" id="IPR013783">
    <property type="entry name" value="Ig-like_fold"/>
</dbReference>
<proteinExistence type="predicted"/>
<keyword evidence="2" id="KW-0732">Signal</keyword>
<feature type="domain" description="Immunoglobulin V-set" evidence="3">
    <location>
        <begin position="77"/>
        <end position="149"/>
    </location>
</feature>
<dbReference type="InParanoid" id="L9J905"/>
<dbReference type="Gene3D" id="2.60.40.10">
    <property type="entry name" value="Immunoglobulins"/>
    <property type="match status" value="1"/>
</dbReference>
<dbReference type="PANTHER" id="PTHR23267">
    <property type="entry name" value="IMMUNOGLOBULIN LIGHT CHAIN"/>
    <property type="match status" value="1"/>
</dbReference>
<evidence type="ECO:0000313" key="5">
    <source>
        <dbReference type="Proteomes" id="UP000011518"/>
    </source>
</evidence>
<evidence type="ECO:0000259" key="3">
    <source>
        <dbReference type="Pfam" id="PF07686"/>
    </source>
</evidence>
<feature type="signal peptide" evidence="2">
    <location>
        <begin position="1"/>
        <end position="19"/>
    </location>
</feature>
<dbReference type="Proteomes" id="UP000011518">
    <property type="component" value="Unassembled WGS sequence"/>
</dbReference>
<evidence type="ECO:0000256" key="2">
    <source>
        <dbReference type="SAM" id="SignalP"/>
    </source>
</evidence>
<dbReference type="STRING" id="246437.L9J905"/>
<reference evidence="5" key="1">
    <citation type="submission" date="2012-07" db="EMBL/GenBank/DDBJ databases">
        <title>Genome of the Chinese tree shrew, a rising model animal genetically related to primates.</title>
        <authorList>
            <person name="Zhang G."/>
            <person name="Fan Y."/>
            <person name="Yao Y."/>
            <person name="Huang Z."/>
        </authorList>
    </citation>
    <scope>NUCLEOTIDE SEQUENCE [LARGE SCALE GENOMIC DNA]</scope>
</reference>